<dbReference type="Proteomes" id="UP000632195">
    <property type="component" value="Unassembled WGS sequence"/>
</dbReference>
<keyword evidence="4" id="KW-1185">Reference proteome</keyword>
<protein>
    <submittedName>
        <fullName evidence="3">Glycosyl transferase</fullName>
    </submittedName>
</protein>
<dbReference type="InterPro" id="IPR001296">
    <property type="entry name" value="Glyco_trans_1"/>
</dbReference>
<accession>A0AA37BRJ1</accession>
<dbReference type="Gene3D" id="3.40.50.2000">
    <property type="entry name" value="Glycogen Phosphorylase B"/>
    <property type="match status" value="2"/>
</dbReference>
<feature type="domain" description="Glycosyltransferase subfamily 4-like N-terminal" evidence="2">
    <location>
        <begin position="15"/>
        <end position="179"/>
    </location>
</feature>
<evidence type="ECO:0000313" key="3">
    <source>
        <dbReference type="EMBL" id="GGM73913.1"/>
    </source>
</evidence>
<evidence type="ECO:0000313" key="4">
    <source>
        <dbReference type="Proteomes" id="UP000632195"/>
    </source>
</evidence>
<dbReference type="PANTHER" id="PTHR45947">
    <property type="entry name" value="SULFOQUINOVOSYL TRANSFERASE SQD2"/>
    <property type="match status" value="1"/>
</dbReference>
<proteinExistence type="predicted"/>
<gene>
    <name evidence="3" type="ORF">GCM10007108_09850</name>
</gene>
<organism evidence="3 4">
    <name type="scientific">Thermogymnomonas acidicola</name>
    <dbReference type="NCBI Taxonomy" id="399579"/>
    <lineage>
        <taxon>Archaea</taxon>
        <taxon>Methanobacteriati</taxon>
        <taxon>Thermoplasmatota</taxon>
        <taxon>Thermoplasmata</taxon>
        <taxon>Thermoplasmatales</taxon>
        <taxon>Thermogymnomonas</taxon>
    </lineage>
</organism>
<feature type="domain" description="Glycosyl transferase family 1" evidence="1">
    <location>
        <begin position="189"/>
        <end position="341"/>
    </location>
</feature>
<dbReference type="EMBL" id="BMNY01000001">
    <property type="protein sequence ID" value="GGM73913.1"/>
    <property type="molecule type" value="Genomic_DNA"/>
</dbReference>
<dbReference type="InterPro" id="IPR050194">
    <property type="entry name" value="Glycosyltransferase_grp1"/>
</dbReference>
<reference evidence="3" key="1">
    <citation type="journal article" date="2014" name="Int. J. Syst. Evol. Microbiol.">
        <title>Complete genome sequence of Corynebacterium casei LMG S-19264T (=DSM 44701T), isolated from a smear-ripened cheese.</title>
        <authorList>
            <consortium name="US DOE Joint Genome Institute (JGI-PGF)"/>
            <person name="Walter F."/>
            <person name="Albersmeier A."/>
            <person name="Kalinowski J."/>
            <person name="Ruckert C."/>
        </authorList>
    </citation>
    <scope>NUCLEOTIDE SEQUENCE</scope>
    <source>
        <strain evidence="3">JCM 13583</strain>
    </source>
</reference>
<dbReference type="PANTHER" id="PTHR45947:SF3">
    <property type="entry name" value="SULFOQUINOVOSYL TRANSFERASE SQD2"/>
    <property type="match status" value="1"/>
</dbReference>
<name>A0AA37BRJ1_9ARCH</name>
<dbReference type="InterPro" id="IPR028098">
    <property type="entry name" value="Glyco_trans_4-like_N"/>
</dbReference>
<reference evidence="3" key="2">
    <citation type="submission" date="2022-09" db="EMBL/GenBank/DDBJ databases">
        <authorList>
            <person name="Sun Q."/>
            <person name="Ohkuma M."/>
        </authorList>
    </citation>
    <scope>NUCLEOTIDE SEQUENCE</scope>
    <source>
        <strain evidence="3">JCM 13583</strain>
    </source>
</reference>
<dbReference type="Pfam" id="PF13439">
    <property type="entry name" value="Glyco_transf_4"/>
    <property type="match status" value="1"/>
</dbReference>
<sequence length="368" mass="42354">MRIAFFTETYYPTPDGVSHYLHEVKRGLEARGHEVFVFTLTGQLERNVVRPLSVPMFWYRQYRWPVNFFPFILYKKMKDVNPDVIHIHDPFYMGTLGYRLARELRRPIVATFHTDFSKMMDAVSLPMKETLFRISWRYNMYLYRRCDAVLAPSPKAAELLRSNGAGNVRVLPLFTDLSRFTWCRRESVRPFLAYIGRLTVDKGVWRAVEIARELGRSVGGTRLMIAGTGPEEERLKESVPEYKEAEIEFLGYVSEEEKQRILRESYFFVYPSTSDTFGISVLEAMATGLPAVVTPGFPLLDFTGSGDCTILHTEPPETAGRIRALLENPSSYMQLSEGARQFVESNFSSEAHIESLLSIYSSIRQKTK</sequence>
<keyword evidence="3" id="KW-0808">Transferase</keyword>
<evidence type="ECO:0000259" key="1">
    <source>
        <dbReference type="Pfam" id="PF00534"/>
    </source>
</evidence>
<dbReference type="GO" id="GO:0016757">
    <property type="term" value="F:glycosyltransferase activity"/>
    <property type="evidence" value="ECO:0007669"/>
    <property type="project" value="InterPro"/>
</dbReference>
<comment type="caution">
    <text evidence="3">The sequence shown here is derived from an EMBL/GenBank/DDBJ whole genome shotgun (WGS) entry which is preliminary data.</text>
</comment>
<dbReference type="AlphaFoldDB" id="A0AA37BRJ1"/>
<dbReference type="RefSeq" id="WP_188680817.1">
    <property type="nucleotide sequence ID" value="NZ_BMNY01000001.1"/>
</dbReference>
<dbReference type="Pfam" id="PF00534">
    <property type="entry name" value="Glycos_transf_1"/>
    <property type="match status" value="1"/>
</dbReference>
<evidence type="ECO:0000259" key="2">
    <source>
        <dbReference type="Pfam" id="PF13439"/>
    </source>
</evidence>
<dbReference type="SUPFAM" id="SSF53756">
    <property type="entry name" value="UDP-Glycosyltransferase/glycogen phosphorylase"/>
    <property type="match status" value="1"/>
</dbReference>